<dbReference type="InParanoid" id="D7ELH1"/>
<sequence>MRQLYMKYSGNRPPTQRNDSPQAGASPQRPKNKHTPRTIKLENVELETWNSGFYGTMLRVAGASPQLTKRKHTPRPIKLENVELDTWNSVFYGARVPYSSWPEAGAAPQLTKRKYTPRLVN</sequence>
<dbReference type="HOGENOM" id="CLU_2041072_0_0_1"/>
<gene>
    <name evidence="2" type="primary">GLEAN_16107</name>
    <name evidence="2" type="ORF">TcasGA2_TC016107</name>
</gene>
<reference evidence="2 3" key="1">
    <citation type="journal article" date="2008" name="Nature">
        <title>The genome of the model beetle and pest Tribolium castaneum.</title>
        <authorList>
            <consortium name="Tribolium Genome Sequencing Consortium"/>
            <person name="Richards S."/>
            <person name="Gibbs R.A."/>
            <person name="Weinstock G.M."/>
            <person name="Brown S.J."/>
            <person name="Denell R."/>
            <person name="Beeman R.W."/>
            <person name="Gibbs R."/>
            <person name="Beeman R.W."/>
            <person name="Brown S.J."/>
            <person name="Bucher G."/>
            <person name="Friedrich M."/>
            <person name="Grimmelikhuijzen C.J."/>
            <person name="Klingler M."/>
            <person name="Lorenzen M."/>
            <person name="Richards S."/>
            <person name="Roth S."/>
            <person name="Schroder R."/>
            <person name="Tautz D."/>
            <person name="Zdobnov E.M."/>
            <person name="Muzny D."/>
            <person name="Gibbs R.A."/>
            <person name="Weinstock G.M."/>
            <person name="Attaway T."/>
            <person name="Bell S."/>
            <person name="Buhay C.J."/>
            <person name="Chandrabose M.N."/>
            <person name="Chavez D."/>
            <person name="Clerk-Blankenburg K.P."/>
            <person name="Cree A."/>
            <person name="Dao M."/>
            <person name="Davis C."/>
            <person name="Chacko J."/>
            <person name="Dinh H."/>
            <person name="Dugan-Rocha S."/>
            <person name="Fowler G."/>
            <person name="Garner T.T."/>
            <person name="Garnes J."/>
            <person name="Gnirke A."/>
            <person name="Hawes A."/>
            <person name="Hernandez J."/>
            <person name="Hines S."/>
            <person name="Holder M."/>
            <person name="Hume J."/>
            <person name="Jhangiani S.N."/>
            <person name="Joshi V."/>
            <person name="Khan Z.M."/>
            <person name="Jackson L."/>
            <person name="Kovar C."/>
            <person name="Kowis A."/>
            <person name="Lee S."/>
            <person name="Lewis L.R."/>
            <person name="Margolis J."/>
            <person name="Morgan M."/>
            <person name="Nazareth L.V."/>
            <person name="Nguyen N."/>
            <person name="Okwuonu G."/>
            <person name="Parker D."/>
            <person name="Richards S."/>
            <person name="Ruiz S.J."/>
            <person name="Santibanez J."/>
            <person name="Savard J."/>
            <person name="Scherer S.E."/>
            <person name="Schneider B."/>
            <person name="Sodergren E."/>
            <person name="Tautz D."/>
            <person name="Vattahil S."/>
            <person name="Villasana D."/>
            <person name="White C.S."/>
            <person name="Wright R."/>
            <person name="Park Y."/>
            <person name="Beeman R.W."/>
            <person name="Lord J."/>
            <person name="Oppert B."/>
            <person name="Lorenzen M."/>
            <person name="Brown S."/>
            <person name="Wang L."/>
            <person name="Savard J."/>
            <person name="Tautz D."/>
            <person name="Richards S."/>
            <person name="Weinstock G."/>
            <person name="Gibbs R.A."/>
            <person name="Liu Y."/>
            <person name="Worley K."/>
            <person name="Weinstock G."/>
            <person name="Elsik C.G."/>
            <person name="Reese J.T."/>
            <person name="Elhaik E."/>
            <person name="Landan G."/>
            <person name="Graur D."/>
            <person name="Arensburger P."/>
            <person name="Atkinson P."/>
            <person name="Beeman R.W."/>
            <person name="Beidler J."/>
            <person name="Brown S.J."/>
            <person name="Demuth J.P."/>
            <person name="Drury D.W."/>
            <person name="Du Y.Z."/>
            <person name="Fujiwara H."/>
            <person name="Lorenzen M."/>
            <person name="Maselli V."/>
            <person name="Osanai M."/>
            <person name="Park Y."/>
            <person name="Robertson H.M."/>
            <person name="Tu Z."/>
            <person name="Wang J.J."/>
            <person name="Wang S."/>
            <person name="Richards S."/>
            <person name="Song H."/>
            <person name="Zhang L."/>
            <person name="Sodergren E."/>
            <person name="Werner D."/>
            <person name="Stanke M."/>
            <person name="Morgenstern B."/>
            <person name="Solovyev V."/>
            <person name="Kosarev P."/>
            <person name="Brown G."/>
            <person name="Chen H.C."/>
            <person name="Ermolaeva O."/>
            <person name="Hlavina W."/>
            <person name="Kapustin Y."/>
            <person name="Kiryutin B."/>
            <person name="Kitts P."/>
            <person name="Maglott D."/>
            <person name="Pruitt K."/>
            <person name="Sapojnikov V."/>
            <person name="Souvorov A."/>
            <person name="Mackey A.J."/>
            <person name="Waterhouse R.M."/>
            <person name="Wyder S."/>
            <person name="Zdobnov E.M."/>
            <person name="Zdobnov E.M."/>
            <person name="Wyder S."/>
            <person name="Kriventseva E.V."/>
            <person name="Kadowaki T."/>
            <person name="Bork P."/>
            <person name="Aranda M."/>
            <person name="Bao R."/>
            <person name="Beermann A."/>
            <person name="Berns N."/>
            <person name="Bolognesi R."/>
            <person name="Bonneton F."/>
            <person name="Bopp D."/>
            <person name="Brown S.J."/>
            <person name="Bucher G."/>
            <person name="Butts T."/>
            <person name="Chaumot A."/>
            <person name="Denell R.E."/>
            <person name="Ferrier D.E."/>
            <person name="Friedrich M."/>
            <person name="Gordon C.M."/>
            <person name="Jindra M."/>
            <person name="Klingler M."/>
            <person name="Lan Q."/>
            <person name="Lattorff H.M."/>
            <person name="Laudet V."/>
            <person name="von Levetsow C."/>
            <person name="Liu Z."/>
            <person name="Lutz R."/>
            <person name="Lynch J.A."/>
            <person name="da Fonseca R.N."/>
            <person name="Posnien N."/>
            <person name="Reuter R."/>
            <person name="Roth S."/>
            <person name="Savard J."/>
            <person name="Schinko J.B."/>
            <person name="Schmitt C."/>
            <person name="Schoppmeier M."/>
            <person name="Schroder R."/>
            <person name="Shippy T.D."/>
            <person name="Simonnet F."/>
            <person name="Marques-Souza H."/>
            <person name="Tautz D."/>
            <person name="Tomoyasu Y."/>
            <person name="Trauner J."/>
            <person name="Van der Zee M."/>
            <person name="Vervoort M."/>
            <person name="Wittkopp N."/>
            <person name="Wimmer E.A."/>
            <person name="Yang X."/>
            <person name="Jones A.K."/>
            <person name="Sattelle D.B."/>
            <person name="Ebert P.R."/>
            <person name="Nelson D."/>
            <person name="Scott J.G."/>
            <person name="Beeman R.W."/>
            <person name="Muthukrishnan S."/>
            <person name="Kramer K.J."/>
            <person name="Arakane Y."/>
            <person name="Beeman R.W."/>
            <person name="Zhu Q."/>
            <person name="Hogenkamp D."/>
            <person name="Dixit R."/>
            <person name="Oppert B."/>
            <person name="Jiang H."/>
            <person name="Zou Z."/>
            <person name="Marshall J."/>
            <person name="Elpidina E."/>
            <person name="Vinokurov K."/>
            <person name="Oppert C."/>
            <person name="Zou Z."/>
            <person name="Evans J."/>
            <person name="Lu Z."/>
            <person name="Zhao P."/>
            <person name="Sumathipala N."/>
            <person name="Altincicek B."/>
            <person name="Vilcinskas A."/>
            <person name="Williams M."/>
            <person name="Hultmark D."/>
            <person name="Hetru C."/>
            <person name="Jiang H."/>
            <person name="Grimmelikhuijzen C.J."/>
            <person name="Hauser F."/>
            <person name="Cazzamali G."/>
            <person name="Williamson M."/>
            <person name="Park Y."/>
            <person name="Li B."/>
            <person name="Tanaka Y."/>
            <person name="Predel R."/>
            <person name="Neupert S."/>
            <person name="Schachtner J."/>
            <person name="Verleyen P."/>
            <person name="Raible F."/>
            <person name="Bork P."/>
            <person name="Friedrich M."/>
            <person name="Walden K.K."/>
            <person name="Robertson H.M."/>
            <person name="Angeli S."/>
            <person name="Foret S."/>
            <person name="Bucher G."/>
            <person name="Schuetz S."/>
            <person name="Maleszka R."/>
            <person name="Wimmer E.A."/>
            <person name="Beeman R.W."/>
            <person name="Lorenzen M."/>
            <person name="Tomoyasu Y."/>
            <person name="Miller S.C."/>
            <person name="Grossmann D."/>
            <person name="Bucher G."/>
        </authorList>
    </citation>
    <scope>NUCLEOTIDE SEQUENCE [LARGE SCALE GENOMIC DNA]</scope>
    <source>
        <strain evidence="2 3">Georgia GA2</strain>
    </source>
</reference>
<dbReference type="EMBL" id="KQ973206">
    <property type="protein sequence ID" value="EFA12094.1"/>
    <property type="molecule type" value="Genomic_DNA"/>
</dbReference>
<reference evidence="2 3" key="2">
    <citation type="journal article" date="2010" name="Nucleic Acids Res.">
        <title>BeetleBase in 2010: revisions to provide comprehensive genomic information for Tribolium castaneum.</title>
        <authorList>
            <person name="Kim H.S."/>
            <person name="Murphy T."/>
            <person name="Xia J."/>
            <person name="Caragea D."/>
            <person name="Park Y."/>
            <person name="Beeman R.W."/>
            <person name="Lorenzen M.D."/>
            <person name="Butcher S."/>
            <person name="Manak J.R."/>
            <person name="Brown S.J."/>
        </authorList>
    </citation>
    <scope>NUCLEOTIDE SEQUENCE [LARGE SCALE GENOMIC DNA]</scope>
    <source>
        <strain evidence="2 3">Georgia GA2</strain>
    </source>
</reference>
<evidence type="ECO:0000256" key="1">
    <source>
        <dbReference type="SAM" id="MobiDB-lite"/>
    </source>
</evidence>
<dbReference type="PhylomeDB" id="D7ELH1"/>
<organism evidence="2 3">
    <name type="scientific">Tribolium castaneum</name>
    <name type="common">Red flour beetle</name>
    <dbReference type="NCBI Taxonomy" id="7070"/>
    <lineage>
        <taxon>Eukaryota</taxon>
        <taxon>Metazoa</taxon>
        <taxon>Ecdysozoa</taxon>
        <taxon>Arthropoda</taxon>
        <taxon>Hexapoda</taxon>
        <taxon>Insecta</taxon>
        <taxon>Pterygota</taxon>
        <taxon>Neoptera</taxon>
        <taxon>Endopterygota</taxon>
        <taxon>Coleoptera</taxon>
        <taxon>Polyphaga</taxon>
        <taxon>Cucujiformia</taxon>
        <taxon>Tenebrionidae</taxon>
        <taxon>Tenebrionidae incertae sedis</taxon>
        <taxon>Tribolium</taxon>
    </lineage>
</organism>
<proteinExistence type="predicted"/>
<name>D7ELH1_TRICA</name>
<feature type="compositionally biased region" description="Polar residues" evidence="1">
    <location>
        <begin position="12"/>
        <end position="25"/>
    </location>
</feature>
<dbReference type="AlphaFoldDB" id="D7ELH1"/>
<keyword evidence="3" id="KW-1185">Reference proteome</keyword>
<evidence type="ECO:0000313" key="2">
    <source>
        <dbReference type="EMBL" id="EFA12094.1"/>
    </source>
</evidence>
<protein>
    <submittedName>
        <fullName evidence="2">Uncharacterized protein</fullName>
    </submittedName>
</protein>
<accession>D7ELH1</accession>
<evidence type="ECO:0000313" key="3">
    <source>
        <dbReference type="Proteomes" id="UP000007266"/>
    </source>
</evidence>
<dbReference type="Proteomes" id="UP000007266">
    <property type="component" value="Unassembled WGS sequence"/>
</dbReference>
<feature type="region of interest" description="Disordered" evidence="1">
    <location>
        <begin position="1"/>
        <end position="37"/>
    </location>
</feature>